<dbReference type="HOGENOM" id="CLU_034976_0_0_1"/>
<dbReference type="OrthoDB" id="6777263at2759"/>
<accession>B3S227</accession>
<dbReference type="GO" id="GO:0003729">
    <property type="term" value="F:mRNA binding"/>
    <property type="evidence" value="ECO:0000318"/>
    <property type="project" value="GO_Central"/>
</dbReference>
<dbReference type="CTD" id="6755164"/>
<keyword evidence="5" id="KW-1185">Reference proteome</keyword>
<dbReference type="CDD" id="cd22384">
    <property type="entry name" value="KH-I_KHDRBS"/>
    <property type="match status" value="1"/>
</dbReference>
<dbReference type="InterPro" id="IPR004087">
    <property type="entry name" value="KH_dom"/>
</dbReference>
<gene>
    <name evidence="4" type="ORF">TRIADDRAFT_57903</name>
</gene>
<feature type="compositionally biased region" description="Polar residues" evidence="2">
    <location>
        <begin position="46"/>
        <end position="64"/>
    </location>
</feature>
<dbReference type="InterPro" id="IPR045071">
    <property type="entry name" value="BBP-like"/>
</dbReference>
<feature type="region of interest" description="Disordered" evidence="2">
    <location>
        <begin position="44"/>
        <end position="69"/>
    </location>
</feature>
<sequence length="362" mass="41509">MAKEEDRKQDFLLELYKEKEKLDPSFYHSIRLLSKEIARVECGDETSGNGSLNSNNVKQESPMTSVRLHDPYSPSAIKLSERVLIPVKDYPGFNFIGKLLGPRGNTLKRLQSDTLTKMSILGKGSIRDKEKEEELRRDDPSSHLHLDLHVLIEVEAPYHEAHQRLCASVEALRKFLRPTNSDPLHQQQMIELAYLSGKQDESGDSVAVAKSYPRPIIHRKLTEIDAPTERRVNDPSQILRAKTLFASRSATLGRVRESVPSKYTEYTEEKYDPRYEENYSPYSSDFMEPSNQGSRYIYTYDTPSESHADSNIDKFGEYDGKWNTPSLEVHASTRKIIYYRLLILFIISEFRLISTALGAAKR</sequence>
<evidence type="ECO:0000256" key="1">
    <source>
        <dbReference type="ARBA" id="ARBA00022884"/>
    </source>
</evidence>
<dbReference type="GeneID" id="6755164"/>
<dbReference type="InterPro" id="IPR036612">
    <property type="entry name" value="KH_dom_type_1_sf"/>
</dbReference>
<dbReference type="eggNOG" id="KOG1588">
    <property type="taxonomic scope" value="Eukaryota"/>
</dbReference>
<dbReference type="PhylomeDB" id="B3S227"/>
<evidence type="ECO:0000313" key="5">
    <source>
        <dbReference type="Proteomes" id="UP000009022"/>
    </source>
</evidence>
<dbReference type="FunCoup" id="B3S227">
    <property type="interactions" value="2702"/>
</dbReference>
<reference evidence="4 5" key="1">
    <citation type="journal article" date="2008" name="Nature">
        <title>The Trichoplax genome and the nature of placozoans.</title>
        <authorList>
            <person name="Srivastava M."/>
            <person name="Begovic E."/>
            <person name="Chapman J."/>
            <person name="Putnam N.H."/>
            <person name="Hellsten U."/>
            <person name="Kawashima T."/>
            <person name="Kuo A."/>
            <person name="Mitros T."/>
            <person name="Salamov A."/>
            <person name="Carpenter M.L."/>
            <person name="Signorovitch A.Y."/>
            <person name="Moreno M.A."/>
            <person name="Kamm K."/>
            <person name="Grimwood J."/>
            <person name="Schmutz J."/>
            <person name="Shapiro H."/>
            <person name="Grigoriev I.V."/>
            <person name="Buss L.W."/>
            <person name="Schierwater B."/>
            <person name="Dellaporta S.L."/>
            <person name="Rokhsar D.S."/>
        </authorList>
    </citation>
    <scope>NUCLEOTIDE SEQUENCE [LARGE SCALE GENOMIC DNA]</scope>
    <source>
        <strain evidence="4 5">Grell-BS-1999</strain>
    </source>
</reference>
<dbReference type="Proteomes" id="UP000009022">
    <property type="component" value="Unassembled WGS sequence"/>
</dbReference>
<dbReference type="PANTHER" id="PTHR11208:SF42">
    <property type="entry name" value="QUAKING RELATED 54B, ISOFORM E"/>
    <property type="match status" value="1"/>
</dbReference>
<dbReference type="SMART" id="SM00322">
    <property type="entry name" value="KH"/>
    <property type="match status" value="1"/>
</dbReference>
<dbReference type="Pfam" id="PF22675">
    <property type="entry name" value="KH-I_KHDC4-BBP"/>
    <property type="match status" value="1"/>
</dbReference>
<evidence type="ECO:0000313" key="4">
    <source>
        <dbReference type="EMBL" id="EDV23041.1"/>
    </source>
</evidence>
<dbReference type="RefSeq" id="XP_002113951.1">
    <property type="nucleotide sequence ID" value="XM_002113915.1"/>
</dbReference>
<dbReference type="KEGG" id="tad:TRIADDRAFT_57903"/>
<dbReference type="GO" id="GO:0000381">
    <property type="term" value="P:regulation of alternative mRNA splicing, via spliceosome"/>
    <property type="evidence" value="ECO:0000318"/>
    <property type="project" value="GO_Central"/>
</dbReference>
<dbReference type="PANTHER" id="PTHR11208">
    <property type="entry name" value="RNA-BINDING PROTEIN RELATED"/>
    <property type="match status" value="1"/>
</dbReference>
<evidence type="ECO:0000259" key="3">
    <source>
        <dbReference type="SMART" id="SM00322"/>
    </source>
</evidence>
<dbReference type="EMBL" id="DS985247">
    <property type="protein sequence ID" value="EDV23041.1"/>
    <property type="molecule type" value="Genomic_DNA"/>
</dbReference>
<keyword evidence="1" id="KW-0694">RNA-binding</keyword>
<dbReference type="GO" id="GO:0005634">
    <property type="term" value="C:nucleus"/>
    <property type="evidence" value="ECO:0000318"/>
    <property type="project" value="GO_Central"/>
</dbReference>
<dbReference type="InterPro" id="IPR055256">
    <property type="entry name" value="KH_1_KHDC4/BBP-like"/>
</dbReference>
<proteinExistence type="predicted"/>
<dbReference type="InParanoid" id="B3S227"/>
<dbReference type="STRING" id="10228.B3S227"/>
<evidence type="ECO:0000256" key="2">
    <source>
        <dbReference type="SAM" id="MobiDB-lite"/>
    </source>
</evidence>
<dbReference type="AlphaFoldDB" id="B3S227"/>
<protein>
    <recommendedName>
        <fullName evidence="3">K Homology domain-containing protein</fullName>
    </recommendedName>
</protein>
<organism evidence="4 5">
    <name type="scientific">Trichoplax adhaerens</name>
    <name type="common">Trichoplax reptans</name>
    <dbReference type="NCBI Taxonomy" id="10228"/>
    <lineage>
        <taxon>Eukaryota</taxon>
        <taxon>Metazoa</taxon>
        <taxon>Placozoa</taxon>
        <taxon>Uniplacotomia</taxon>
        <taxon>Trichoplacea</taxon>
        <taxon>Trichoplacidae</taxon>
        <taxon>Trichoplax</taxon>
    </lineage>
</organism>
<feature type="domain" description="K Homology" evidence="3">
    <location>
        <begin position="77"/>
        <end position="174"/>
    </location>
</feature>
<dbReference type="SUPFAM" id="SSF54791">
    <property type="entry name" value="Eukaryotic type KH-domain (KH-domain type I)"/>
    <property type="match status" value="1"/>
</dbReference>
<dbReference type="Gene3D" id="3.30.1370.10">
    <property type="entry name" value="K Homology domain, type 1"/>
    <property type="match status" value="1"/>
</dbReference>
<name>B3S227_TRIAD</name>